<dbReference type="PANTHER" id="PTHR23517">
    <property type="entry name" value="RESISTANCE PROTEIN MDTM, PUTATIVE-RELATED-RELATED"/>
    <property type="match status" value="1"/>
</dbReference>
<feature type="transmembrane region" description="Helical" evidence="7">
    <location>
        <begin position="240"/>
        <end position="258"/>
    </location>
</feature>
<dbReference type="GO" id="GO:0022857">
    <property type="term" value="F:transmembrane transporter activity"/>
    <property type="evidence" value="ECO:0007669"/>
    <property type="project" value="InterPro"/>
</dbReference>
<comment type="subcellular location">
    <subcellularLocation>
        <location evidence="1">Cell membrane</location>
        <topology evidence="1">Multi-pass membrane protein</topology>
    </subcellularLocation>
</comment>
<feature type="transmembrane region" description="Helical" evidence="7">
    <location>
        <begin position="12"/>
        <end position="29"/>
    </location>
</feature>
<evidence type="ECO:0000256" key="4">
    <source>
        <dbReference type="ARBA" id="ARBA00022692"/>
    </source>
</evidence>
<reference evidence="9 10" key="1">
    <citation type="submission" date="2019-11" db="EMBL/GenBank/DDBJ databases">
        <authorList>
            <person name="Zheng R.K."/>
            <person name="Sun C.M."/>
        </authorList>
    </citation>
    <scope>NUCLEOTIDE SEQUENCE [LARGE SCALE GENOMIC DNA]</scope>
    <source>
        <strain evidence="9 10">SRB007</strain>
    </source>
</reference>
<dbReference type="InterPro" id="IPR011701">
    <property type="entry name" value="MFS"/>
</dbReference>
<sequence>MTEDQLKKRRMYLFLLVLAVGAGAAFQGWRTLLNNFGVEVAHLSGLDMGIVQSVREVPGFLALLALYVILIISEHRLAALSVIVLGLGVAVVGLFPSTVGLVVTTLIMSFGFHYFETMNQSLTLQYFNRTEAPVVMGRIRSAGALTNIVVGGVIYVTARYLEYSEQFALFGGLAVAAGLWALTRDPSRTDLPIQHKKMKFKARYWLYYTLTFLSGARRQVFVAFAVFLLVEKFHFTIRDITVLFVINNIINYFANPIIGRAVNRFGERSVLSTEYLLLTLVFLGYAFTESSWLAGALYVVDNIVFNFSMAVKTFYQKIADPKDIASGMAVGFTVNHIAAVFVPALGGLAWLANYRVVFLGAVGLSLISLLLSQLVSGQIARAAGND</sequence>
<keyword evidence="5 7" id="KW-1133">Transmembrane helix</keyword>
<feature type="transmembrane region" description="Helical" evidence="7">
    <location>
        <begin position="101"/>
        <end position="118"/>
    </location>
</feature>
<evidence type="ECO:0000313" key="9">
    <source>
        <dbReference type="EMBL" id="QGY39852.1"/>
    </source>
</evidence>
<dbReference type="PROSITE" id="PS50850">
    <property type="entry name" value="MFS"/>
    <property type="match status" value="1"/>
</dbReference>
<dbReference type="InterPro" id="IPR050171">
    <property type="entry name" value="MFS_Transporters"/>
</dbReference>
<feature type="transmembrane region" description="Helical" evidence="7">
    <location>
        <begin position="167"/>
        <end position="183"/>
    </location>
</feature>
<evidence type="ECO:0000256" key="6">
    <source>
        <dbReference type="ARBA" id="ARBA00023136"/>
    </source>
</evidence>
<gene>
    <name evidence="9" type="ORF">GM415_06850</name>
</gene>
<evidence type="ECO:0000313" key="10">
    <source>
        <dbReference type="Proteomes" id="UP000428328"/>
    </source>
</evidence>
<evidence type="ECO:0000256" key="5">
    <source>
        <dbReference type="ARBA" id="ARBA00022989"/>
    </source>
</evidence>
<organism evidence="9 10">
    <name type="scientific">Pseudodesulfovibrio cashew</name>
    <dbReference type="NCBI Taxonomy" id="2678688"/>
    <lineage>
        <taxon>Bacteria</taxon>
        <taxon>Pseudomonadati</taxon>
        <taxon>Thermodesulfobacteriota</taxon>
        <taxon>Desulfovibrionia</taxon>
        <taxon>Desulfovibrionales</taxon>
        <taxon>Desulfovibrionaceae</taxon>
    </lineage>
</organism>
<feature type="transmembrane region" description="Helical" evidence="7">
    <location>
        <begin position="49"/>
        <end position="70"/>
    </location>
</feature>
<evidence type="ECO:0000256" key="3">
    <source>
        <dbReference type="ARBA" id="ARBA00022475"/>
    </source>
</evidence>
<evidence type="ECO:0000256" key="7">
    <source>
        <dbReference type="SAM" id="Phobius"/>
    </source>
</evidence>
<dbReference type="InterPro" id="IPR020846">
    <property type="entry name" value="MFS_dom"/>
</dbReference>
<feature type="domain" description="Major facilitator superfamily (MFS) profile" evidence="8">
    <location>
        <begin position="203"/>
        <end position="386"/>
    </location>
</feature>
<keyword evidence="10" id="KW-1185">Reference proteome</keyword>
<dbReference type="InterPro" id="IPR036259">
    <property type="entry name" value="MFS_trans_sf"/>
</dbReference>
<feature type="transmembrane region" description="Helical" evidence="7">
    <location>
        <begin position="77"/>
        <end position="95"/>
    </location>
</feature>
<feature type="transmembrane region" description="Helical" evidence="7">
    <location>
        <begin position="270"/>
        <end position="287"/>
    </location>
</feature>
<protein>
    <submittedName>
        <fullName evidence="9">MFS transporter</fullName>
    </submittedName>
</protein>
<dbReference type="SUPFAM" id="SSF103473">
    <property type="entry name" value="MFS general substrate transporter"/>
    <property type="match status" value="1"/>
</dbReference>
<keyword evidence="4 7" id="KW-0812">Transmembrane</keyword>
<dbReference type="EMBL" id="CP046400">
    <property type="protein sequence ID" value="QGY39852.1"/>
    <property type="molecule type" value="Genomic_DNA"/>
</dbReference>
<proteinExistence type="predicted"/>
<dbReference type="Pfam" id="PF07690">
    <property type="entry name" value="MFS_1"/>
    <property type="match status" value="1"/>
</dbReference>
<evidence type="ECO:0000259" key="8">
    <source>
        <dbReference type="PROSITE" id="PS50850"/>
    </source>
</evidence>
<feature type="transmembrane region" description="Helical" evidence="7">
    <location>
        <begin position="139"/>
        <end position="161"/>
    </location>
</feature>
<evidence type="ECO:0000256" key="2">
    <source>
        <dbReference type="ARBA" id="ARBA00022448"/>
    </source>
</evidence>
<keyword evidence="2" id="KW-0813">Transport</keyword>
<dbReference type="Proteomes" id="UP000428328">
    <property type="component" value="Chromosome"/>
</dbReference>
<dbReference type="GO" id="GO:0005886">
    <property type="term" value="C:plasma membrane"/>
    <property type="evidence" value="ECO:0007669"/>
    <property type="project" value="UniProtKB-SubCell"/>
</dbReference>
<dbReference type="RefSeq" id="WP_158947077.1">
    <property type="nucleotide sequence ID" value="NZ_CP046400.1"/>
</dbReference>
<dbReference type="Gene3D" id="1.20.1250.20">
    <property type="entry name" value="MFS general substrate transporter like domains"/>
    <property type="match status" value="2"/>
</dbReference>
<keyword evidence="3" id="KW-1003">Cell membrane</keyword>
<name>A0A6I6JHM4_9BACT</name>
<evidence type="ECO:0000256" key="1">
    <source>
        <dbReference type="ARBA" id="ARBA00004651"/>
    </source>
</evidence>
<dbReference type="KEGG" id="psel:GM415_06850"/>
<feature type="transmembrane region" description="Helical" evidence="7">
    <location>
        <begin position="356"/>
        <end position="375"/>
    </location>
</feature>
<dbReference type="AlphaFoldDB" id="A0A6I6JHM4"/>
<feature type="transmembrane region" description="Helical" evidence="7">
    <location>
        <begin position="327"/>
        <end position="350"/>
    </location>
</feature>
<keyword evidence="6 7" id="KW-0472">Membrane</keyword>
<feature type="transmembrane region" description="Helical" evidence="7">
    <location>
        <begin position="204"/>
        <end position="228"/>
    </location>
</feature>
<accession>A0A6I6JHM4</accession>